<dbReference type="RefSeq" id="WP_177133543.1">
    <property type="nucleotide sequence ID" value="NZ_VYGV01000005.1"/>
</dbReference>
<evidence type="ECO:0000313" key="3">
    <source>
        <dbReference type="Proteomes" id="UP000545507"/>
    </source>
</evidence>
<dbReference type="AlphaFoldDB" id="A0A7Y8KVT1"/>
<proteinExistence type="predicted"/>
<dbReference type="GO" id="GO:0009882">
    <property type="term" value="F:blue light photoreceptor activity"/>
    <property type="evidence" value="ECO:0007669"/>
    <property type="project" value="InterPro"/>
</dbReference>
<dbReference type="InterPro" id="IPR007024">
    <property type="entry name" value="BLUF_domain"/>
</dbReference>
<dbReference type="Gene3D" id="3.30.70.100">
    <property type="match status" value="1"/>
</dbReference>
<dbReference type="EMBL" id="VYGV01000005">
    <property type="protein sequence ID" value="NWF44399.1"/>
    <property type="molecule type" value="Genomic_DNA"/>
</dbReference>
<dbReference type="InterPro" id="IPR036046">
    <property type="entry name" value="Acylphosphatase-like_dom_sf"/>
</dbReference>
<protein>
    <submittedName>
        <fullName evidence="2">BLUF domain-containing protein</fullName>
    </submittedName>
</protein>
<accession>A0A7Y8KVT1</accession>
<comment type="caution">
    <text evidence="2">The sequence shown here is derived from an EMBL/GenBank/DDBJ whole genome shotgun (WGS) entry which is preliminary data.</text>
</comment>
<evidence type="ECO:0000313" key="2">
    <source>
        <dbReference type="EMBL" id="NWF44399.1"/>
    </source>
</evidence>
<feature type="domain" description="BLUF" evidence="1">
    <location>
        <begin position="25"/>
        <end position="117"/>
    </location>
</feature>
<reference evidence="2 3" key="1">
    <citation type="submission" date="2019-09" db="EMBL/GenBank/DDBJ databases">
        <title>Hydrogenophaga aromatica sp. nov., isolated from a para-xylene-degrading enrichment culture.</title>
        <authorList>
            <person name="Tancsics A."/>
            <person name="Banerjee S."/>
        </authorList>
    </citation>
    <scope>NUCLEOTIDE SEQUENCE [LARGE SCALE GENOMIC DNA]</scope>
    <source>
        <strain evidence="2 3">D2P1</strain>
    </source>
</reference>
<dbReference type="Pfam" id="PF04940">
    <property type="entry name" value="BLUF"/>
    <property type="match status" value="1"/>
</dbReference>
<dbReference type="PROSITE" id="PS50925">
    <property type="entry name" value="BLUF"/>
    <property type="match status" value="1"/>
</dbReference>
<sequence length="334" mass="37053">MSINESDQTITDWPDSGSEVPTLPVGRLVYASVCLVQEAVLDEMRRIRDHALAHNGPEGIRVALLYMSGWFVEWMEGPEGAIQALLQRVAQDPRHQGIKVVHRSVGRPRLFRPWIGAIVQTPERPDAFGLRVFEQLDRFESGQVVDPASVWLALCSPAVAAMPTPLGQYPRIMLLSARGARAFDLITWLARVQRQPLVRRRFAGAADDAPDVESDYLDLPAHGRQGLRLIANARKGLAMGMTHAFLPDYTAVVVLLDQDATANQRIVDRVLAACRQVHHLPTIVGLGTQAELTTDLMEQVERQGLAWCVARTRTGRPDLEDYWAALLPALNALE</sequence>
<evidence type="ECO:0000259" key="1">
    <source>
        <dbReference type="PROSITE" id="PS50925"/>
    </source>
</evidence>
<dbReference type="GO" id="GO:0071949">
    <property type="term" value="F:FAD binding"/>
    <property type="evidence" value="ECO:0007669"/>
    <property type="project" value="InterPro"/>
</dbReference>
<gene>
    <name evidence="2" type="ORF">F3K02_03905</name>
</gene>
<dbReference type="SMART" id="SM01034">
    <property type="entry name" value="BLUF"/>
    <property type="match status" value="1"/>
</dbReference>
<organism evidence="2 3">
    <name type="scientific">Hydrogenophaga aromaticivorans</name>
    <dbReference type="NCBI Taxonomy" id="2610898"/>
    <lineage>
        <taxon>Bacteria</taxon>
        <taxon>Pseudomonadati</taxon>
        <taxon>Pseudomonadota</taxon>
        <taxon>Betaproteobacteria</taxon>
        <taxon>Burkholderiales</taxon>
        <taxon>Comamonadaceae</taxon>
        <taxon>Hydrogenophaga</taxon>
    </lineage>
</organism>
<keyword evidence="3" id="KW-1185">Reference proteome</keyword>
<dbReference type="SUPFAM" id="SSF54975">
    <property type="entry name" value="Acylphosphatase/BLUF domain-like"/>
    <property type="match status" value="1"/>
</dbReference>
<dbReference type="Proteomes" id="UP000545507">
    <property type="component" value="Unassembled WGS sequence"/>
</dbReference>
<name>A0A7Y8KVT1_9BURK</name>